<proteinExistence type="predicted"/>
<reference evidence="1 2" key="1">
    <citation type="submission" date="2019-08" db="EMBL/GenBank/DDBJ databases">
        <title>Genome of Phaeodactylibacter luteus.</title>
        <authorList>
            <person name="Bowman J.P."/>
        </authorList>
    </citation>
    <scope>NUCLEOTIDE SEQUENCE [LARGE SCALE GENOMIC DNA]</scope>
    <source>
        <strain evidence="1 2">KCTC 42180</strain>
    </source>
</reference>
<organism evidence="1 2">
    <name type="scientific">Phaeodactylibacter luteus</name>
    <dbReference type="NCBI Taxonomy" id="1564516"/>
    <lineage>
        <taxon>Bacteria</taxon>
        <taxon>Pseudomonadati</taxon>
        <taxon>Bacteroidota</taxon>
        <taxon>Saprospiria</taxon>
        <taxon>Saprospirales</taxon>
        <taxon>Haliscomenobacteraceae</taxon>
        <taxon>Phaeodactylibacter</taxon>
    </lineage>
</organism>
<keyword evidence="2" id="KW-1185">Reference proteome</keyword>
<evidence type="ECO:0000313" key="2">
    <source>
        <dbReference type="Proteomes" id="UP000321580"/>
    </source>
</evidence>
<dbReference type="AlphaFoldDB" id="A0A5C6RHU1"/>
<gene>
    <name evidence="1" type="ORF">FRY97_16175</name>
</gene>
<comment type="caution">
    <text evidence="1">The sequence shown here is derived from an EMBL/GenBank/DDBJ whole genome shotgun (WGS) entry which is preliminary data.</text>
</comment>
<dbReference type="OrthoDB" id="982713at2"/>
<sequence length="78" mass="8954">MKQIFTTNHLVRYLYNEVTVSERLGIEEALTRDFGLFEAYNELKAAYQMLPKVTFSPAPGTLKEILSYSEGQAVERHV</sequence>
<name>A0A5C6RHU1_9BACT</name>
<dbReference type="Proteomes" id="UP000321580">
    <property type="component" value="Unassembled WGS sequence"/>
</dbReference>
<accession>A0A5C6RHU1</accession>
<dbReference type="EMBL" id="VOOR01000039">
    <property type="protein sequence ID" value="TXB62018.1"/>
    <property type="molecule type" value="Genomic_DNA"/>
</dbReference>
<protein>
    <submittedName>
        <fullName evidence="1">Uncharacterized protein</fullName>
    </submittedName>
</protein>
<dbReference type="RefSeq" id="WP_147168602.1">
    <property type="nucleotide sequence ID" value="NZ_VOOR01000039.1"/>
</dbReference>
<evidence type="ECO:0000313" key="1">
    <source>
        <dbReference type="EMBL" id="TXB62018.1"/>
    </source>
</evidence>